<accession>B2VL70</accession>
<dbReference type="Pfam" id="PF00196">
    <property type="entry name" value="GerE"/>
    <property type="match status" value="1"/>
</dbReference>
<dbReference type="EMBL" id="CU468135">
    <property type="protein sequence ID" value="CAO95315.1"/>
    <property type="molecule type" value="Genomic_DNA"/>
</dbReference>
<dbReference type="GO" id="GO:0006355">
    <property type="term" value="P:regulation of DNA-templated transcription"/>
    <property type="evidence" value="ECO:0007669"/>
    <property type="project" value="InterPro"/>
</dbReference>
<dbReference type="Gene3D" id="1.10.10.10">
    <property type="entry name" value="Winged helix-like DNA-binding domain superfamily/Winged helix DNA-binding domain"/>
    <property type="match status" value="1"/>
</dbReference>
<reference evidence="3 4" key="1">
    <citation type="journal article" date="2008" name="Environ. Microbiol.">
        <title>The genome of Erwinia tasmaniensis strain Et1/99, a non-pathogenic bacterium in the genus Erwinia.</title>
        <authorList>
            <person name="Kube M."/>
            <person name="Migdoll A.M."/>
            <person name="Mueller I."/>
            <person name="Kuhl H."/>
            <person name="Beck A."/>
            <person name="Reinhardt R."/>
            <person name="Geider K."/>
        </authorList>
    </citation>
    <scope>NUCLEOTIDE SEQUENCE [LARGE SCALE GENOMIC DNA]</scope>
    <source>
        <strain evidence="4">DSM 17950 / CFBP 7177 / CIP 109463 / NCPPB 4357 / Et1/99</strain>
    </source>
</reference>
<name>B2VL70_ERWT9</name>
<dbReference type="Proteomes" id="UP000001726">
    <property type="component" value="Chromosome"/>
</dbReference>
<dbReference type="GO" id="GO:0003677">
    <property type="term" value="F:DNA binding"/>
    <property type="evidence" value="ECO:0007669"/>
    <property type="project" value="UniProtKB-KW"/>
</dbReference>
<dbReference type="InterPro" id="IPR000792">
    <property type="entry name" value="Tscrpt_reg_LuxR_C"/>
</dbReference>
<protein>
    <recommendedName>
        <fullName evidence="2">HTH luxR-type domain-containing protein</fullName>
    </recommendedName>
</protein>
<gene>
    <name evidence="3" type="ordered locus">ETA_02690</name>
</gene>
<dbReference type="AlphaFoldDB" id="B2VL70"/>
<dbReference type="SUPFAM" id="SSF46894">
    <property type="entry name" value="C-terminal effector domain of the bipartite response regulators"/>
    <property type="match status" value="1"/>
</dbReference>
<evidence type="ECO:0000259" key="2">
    <source>
        <dbReference type="SMART" id="SM00421"/>
    </source>
</evidence>
<proteinExistence type="predicted"/>
<dbReference type="SMART" id="SM00421">
    <property type="entry name" value="HTH_LUXR"/>
    <property type="match status" value="1"/>
</dbReference>
<dbReference type="InterPro" id="IPR016032">
    <property type="entry name" value="Sig_transdc_resp-reg_C-effctor"/>
</dbReference>
<dbReference type="RefSeq" id="WP_012440035.1">
    <property type="nucleotide sequence ID" value="NC_010694.1"/>
</dbReference>
<evidence type="ECO:0000313" key="3">
    <source>
        <dbReference type="EMBL" id="CAO95315.1"/>
    </source>
</evidence>
<dbReference type="CDD" id="cd06170">
    <property type="entry name" value="LuxR_C_like"/>
    <property type="match status" value="1"/>
</dbReference>
<sequence length="200" mass="22874">MKKIMGVCILDTDRFFILGIKFILLRHFKSIGQEIFFVGEESIKHADLVFWSALSRLPGRLCRRAVKSQTRPPVYIQLCSRQRDDLRCTCEQGMLWRGASPGDLLTLVEKRLGVRETLTLPVTACGSCALLKLTRSEVRVISCMAQEMSPVSLPQYLKISPKTISAHKRSVMRKLGFKRNEELYHWLRSGGLEQIERPLP</sequence>
<evidence type="ECO:0000256" key="1">
    <source>
        <dbReference type="ARBA" id="ARBA00023125"/>
    </source>
</evidence>
<dbReference type="OrthoDB" id="9796655at2"/>
<evidence type="ECO:0000313" key="4">
    <source>
        <dbReference type="Proteomes" id="UP000001726"/>
    </source>
</evidence>
<dbReference type="HOGENOM" id="CLU_114880_0_0_6"/>
<keyword evidence="4" id="KW-1185">Reference proteome</keyword>
<dbReference type="KEGG" id="eta:ETA_02690"/>
<feature type="domain" description="HTH luxR-type" evidence="2">
    <location>
        <begin position="130"/>
        <end position="187"/>
    </location>
</feature>
<keyword evidence="1" id="KW-0238">DNA-binding</keyword>
<dbReference type="eggNOG" id="COG2197">
    <property type="taxonomic scope" value="Bacteria"/>
</dbReference>
<organism evidence="3 4">
    <name type="scientific">Erwinia tasmaniensis (strain DSM 17950 / CFBP 7177 / CIP 109463 / NCPPB 4357 / Et1/99)</name>
    <dbReference type="NCBI Taxonomy" id="465817"/>
    <lineage>
        <taxon>Bacteria</taxon>
        <taxon>Pseudomonadati</taxon>
        <taxon>Pseudomonadota</taxon>
        <taxon>Gammaproteobacteria</taxon>
        <taxon>Enterobacterales</taxon>
        <taxon>Erwiniaceae</taxon>
        <taxon>Erwinia</taxon>
    </lineage>
</organism>
<dbReference type="STRING" id="465817.ETA_02690"/>
<dbReference type="InterPro" id="IPR036388">
    <property type="entry name" value="WH-like_DNA-bd_sf"/>
</dbReference>